<reference evidence="1 2" key="1">
    <citation type="submission" date="2020-12" db="EMBL/GenBank/DDBJ databases">
        <title>FDA dAtabase for Regulatory Grade micrObial Sequences (FDA-ARGOS): Supporting development and validation of Infectious Disease Dx tests.</title>
        <authorList>
            <person name="Sproer C."/>
            <person name="Gronow S."/>
            <person name="Severitt S."/>
            <person name="Schroder I."/>
            <person name="Tallon L."/>
            <person name="Sadzewicz L."/>
            <person name="Zhao X."/>
            <person name="Boylan J."/>
            <person name="Ott S."/>
            <person name="Bowen H."/>
            <person name="Vavikolanu K."/>
            <person name="Mehta A."/>
            <person name="Aluvathingal J."/>
            <person name="Nadendla S."/>
            <person name="Lowell S."/>
            <person name="Myers T."/>
            <person name="Yan Y."/>
            <person name="Sichtig H."/>
        </authorList>
    </citation>
    <scope>NUCLEOTIDE SEQUENCE [LARGE SCALE GENOMIC DNA]</scope>
    <source>
        <strain evidence="1 2">FDAARGOS_881</strain>
    </source>
</reference>
<dbReference type="RefSeq" id="WP_197939133.1">
    <property type="nucleotide sequence ID" value="NZ_CP065713.1"/>
</dbReference>
<dbReference type="EMBL" id="CP065713">
    <property type="protein sequence ID" value="QPT08596.1"/>
    <property type="molecule type" value="Genomic_DNA"/>
</dbReference>
<name>A0A7T3A9F1_SPHPI</name>
<proteinExistence type="predicted"/>
<dbReference type="AlphaFoldDB" id="A0A7T3A9F1"/>
<dbReference type="Pfam" id="PF11985">
    <property type="entry name" value="Phage_Mu_Gp27"/>
    <property type="match status" value="1"/>
</dbReference>
<accession>A0A7T3A9F1</accession>
<organism evidence="1 2">
    <name type="scientific">Sphingomonas paucimobilis</name>
    <name type="common">Pseudomonas paucimobilis</name>
    <dbReference type="NCBI Taxonomy" id="13689"/>
    <lineage>
        <taxon>Bacteria</taxon>
        <taxon>Pseudomonadati</taxon>
        <taxon>Pseudomonadota</taxon>
        <taxon>Alphaproteobacteria</taxon>
        <taxon>Sphingomonadales</taxon>
        <taxon>Sphingomonadaceae</taxon>
        <taxon>Sphingomonas</taxon>
    </lineage>
</organism>
<protein>
    <submittedName>
        <fullName evidence="1">DUF3486 family protein</fullName>
    </submittedName>
</protein>
<dbReference type="Proteomes" id="UP000594836">
    <property type="component" value="Chromosome"/>
</dbReference>
<sequence>MAKPDRPSSIDRLPAEVRDLIASLRRDGSTIDEIMAKLGELRVDVSRSALGRHVKSLSVIAARMRESRAIGEALVAQFGEEPDNRLARANLELMHSVVMQTITAAEIDPETGEAKPVLFDPEQAMFLARSLQSLASAEKTNSDRMIKAKELATREAAKKAEGAAKAKGLSADTVDFIRKAVLGSEA</sequence>
<evidence type="ECO:0000313" key="2">
    <source>
        <dbReference type="Proteomes" id="UP000594836"/>
    </source>
</evidence>
<gene>
    <name evidence="1" type="ORF">I6G38_18065</name>
</gene>
<evidence type="ECO:0000313" key="1">
    <source>
        <dbReference type="EMBL" id="QPT08596.1"/>
    </source>
</evidence>
<dbReference type="InterPro" id="IPR021874">
    <property type="entry name" value="Phage_Mu_Gp27"/>
</dbReference>